<dbReference type="InParanoid" id="A0A177CUI3"/>
<feature type="compositionally biased region" description="Low complexity" evidence="1">
    <location>
        <begin position="145"/>
        <end position="156"/>
    </location>
</feature>
<dbReference type="InterPro" id="IPR028095">
    <property type="entry name" value="Mso1_N_dom"/>
</dbReference>
<gene>
    <name evidence="3" type="ORF">CC84DRAFT_1161697</name>
</gene>
<evidence type="ECO:0000313" key="4">
    <source>
        <dbReference type="Proteomes" id="UP000077069"/>
    </source>
</evidence>
<feature type="compositionally biased region" description="Polar residues" evidence="1">
    <location>
        <begin position="162"/>
        <end position="174"/>
    </location>
</feature>
<dbReference type="RefSeq" id="XP_018041226.1">
    <property type="nucleotide sequence ID" value="XM_018177810.1"/>
</dbReference>
<sequence>MSNYLNNLLTTTTSKYNTLRRTLLSDEADGDTEDDSHIARALRAYYTEKGRPFPQWLPPDPKAPQAAPVQMVSSAGRGYGQMGQQQPMTGRGGGLGDLWDSPSQAAPQQQEPMSLRRAQGRGGGGLRAHNSLSPEPQMQGRPLPSQRAGSQQSASSFRNELAPQTTGGSATSAQDRLKARLWGSGKSQNPSSSQNPSPTTSPAPSGGMRSQYDRPQAGGGRAPYPDDRGSTGGYSGGGRPQNYNMSANSPWSGGNDDPYGPSYNSAPPQQPERRRMGLPNGPRMR</sequence>
<feature type="compositionally biased region" description="Polar residues" evidence="1">
    <location>
        <begin position="241"/>
        <end position="252"/>
    </location>
</feature>
<evidence type="ECO:0000256" key="1">
    <source>
        <dbReference type="SAM" id="MobiDB-lite"/>
    </source>
</evidence>
<evidence type="ECO:0000259" key="2">
    <source>
        <dbReference type="Pfam" id="PF14475"/>
    </source>
</evidence>
<proteinExistence type="predicted"/>
<dbReference type="AlphaFoldDB" id="A0A177CUI3"/>
<dbReference type="OrthoDB" id="2683368at2759"/>
<feature type="compositionally biased region" description="Gly residues" evidence="1">
    <location>
        <begin position="230"/>
        <end position="239"/>
    </location>
</feature>
<dbReference type="Proteomes" id="UP000077069">
    <property type="component" value="Unassembled WGS sequence"/>
</dbReference>
<organism evidence="3 4">
    <name type="scientific">Paraphaeosphaeria sporulosa</name>
    <dbReference type="NCBI Taxonomy" id="1460663"/>
    <lineage>
        <taxon>Eukaryota</taxon>
        <taxon>Fungi</taxon>
        <taxon>Dikarya</taxon>
        <taxon>Ascomycota</taxon>
        <taxon>Pezizomycotina</taxon>
        <taxon>Dothideomycetes</taxon>
        <taxon>Pleosporomycetidae</taxon>
        <taxon>Pleosporales</taxon>
        <taxon>Massarineae</taxon>
        <taxon>Didymosphaeriaceae</taxon>
        <taxon>Paraphaeosphaeria</taxon>
    </lineage>
</organism>
<protein>
    <recommendedName>
        <fullName evidence="2">Mso1 N-terminal domain-containing protein</fullName>
    </recommendedName>
</protein>
<evidence type="ECO:0000313" key="3">
    <source>
        <dbReference type="EMBL" id="OAG10861.1"/>
    </source>
</evidence>
<feature type="domain" description="Mso1 N-terminal" evidence="2">
    <location>
        <begin position="19"/>
        <end position="57"/>
    </location>
</feature>
<dbReference type="EMBL" id="KV441549">
    <property type="protein sequence ID" value="OAG10861.1"/>
    <property type="molecule type" value="Genomic_DNA"/>
</dbReference>
<dbReference type="GeneID" id="28761296"/>
<dbReference type="Pfam" id="PF14475">
    <property type="entry name" value="Mso1_Sec1_bdg"/>
    <property type="match status" value="1"/>
</dbReference>
<name>A0A177CUI3_9PLEO</name>
<reference evidence="3 4" key="1">
    <citation type="submission" date="2016-05" db="EMBL/GenBank/DDBJ databases">
        <title>Comparative analysis of secretome profiles of manganese(II)-oxidizing ascomycete fungi.</title>
        <authorList>
            <consortium name="DOE Joint Genome Institute"/>
            <person name="Zeiner C.A."/>
            <person name="Purvine S.O."/>
            <person name="Zink E.M."/>
            <person name="Wu S."/>
            <person name="Pasa-Tolic L."/>
            <person name="Chaput D.L."/>
            <person name="Haridas S."/>
            <person name="Grigoriev I.V."/>
            <person name="Santelli C.M."/>
            <person name="Hansel C.M."/>
        </authorList>
    </citation>
    <scope>NUCLEOTIDE SEQUENCE [LARGE SCALE GENOMIC DNA]</scope>
    <source>
        <strain evidence="3 4">AP3s5-JAC2a</strain>
    </source>
</reference>
<keyword evidence="4" id="KW-1185">Reference proteome</keyword>
<accession>A0A177CUI3</accession>
<feature type="compositionally biased region" description="Low complexity" evidence="1">
    <location>
        <begin position="183"/>
        <end position="207"/>
    </location>
</feature>
<feature type="compositionally biased region" description="Low complexity" evidence="1">
    <location>
        <begin position="101"/>
        <end position="110"/>
    </location>
</feature>
<feature type="region of interest" description="Disordered" evidence="1">
    <location>
        <begin position="52"/>
        <end position="285"/>
    </location>
</feature>